<evidence type="ECO:0000313" key="2">
    <source>
        <dbReference type="Proteomes" id="UP001207468"/>
    </source>
</evidence>
<protein>
    <submittedName>
        <fullName evidence="1">Uncharacterized protein</fullName>
    </submittedName>
</protein>
<dbReference type="Proteomes" id="UP001207468">
    <property type="component" value="Unassembled WGS sequence"/>
</dbReference>
<organism evidence="1 2">
    <name type="scientific">Russula earlei</name>
    <dbReference type="NCBI Taxonomy" id="71964"/>
    <lineage>
        <taxon>Eukaryota</taxon>
        <taxon>Fungi</taxon>
        <taxon>Dikarya</taxon>
        <taxon>Basidiomycota</taxon>
        <taxon>Agaricomycotina</taxon>
        <taxon>Agaricomycetes</taxon>
        <taxon>Russulales</taxon>
        <taxon>Russulaceae</taxon>
        <taxon>Russula</taxon>
    </lineage>
</organism>
<evidence type="ECO:0000313" key="1">
    <source>
        <dbReference type="EMBL" id="KAI9441091.1"/>
    </source>
</evidence>
<name>A0ACC0TTB2_9AGAM</name>
<dbReference type="EMBL" id="JAGFNK010000753">
    <property type="protein sequence ID" value="KAI9441091.1"/>
    <property type="molecule type" value="Genomic_DNA"/>
</dbReference>
<reference evidence="1" key="1">
    <citation type="submission" date="2021-03" db="EMBL/GenBank/DDBJ databases">
        <title>Evolutionary priming and transition to the ectomycorrhizal habit in an iconic lineage of mushroom-forming fungi: is preadaptation a requirement?</title>
        <authorList>
            <consortium name="DOE Joint Genome Institute"/>
            <person name="Looney B.P."/>
            <person name="Miyauchi S."/>
            <person name="Morin E."/>
            <person name="Drula E."/>
            <person name="Courty P.E."/>
            <person name="Chicoki N."/>
            <person name="Fauchery L."/>
            <person name="Kohler A."/>
            <person name="Kuo A."/>
            <person name="LaButti K."/>
            <person name="Pangilinan J."/>
            <person name="Lipzen A."/>
            <person name="Riley R."/>
            <person name="Andreopoulos W."/>
            <person name="He G."/>
            <person name="Johnson J."/>
            <person name="Barry K.W."/>
            <person name="Grigoriev I.V."/>
            <person name="Nagy L."/>
            <person name="Hibbett D."/>
            <person name="Henrissat B."/>
            <person name="Matheny P.B."/>
            <person name="Labbe J."/>
            <person name="Martin A.F."/>
        </authorList>
    </citation>
    <scope>NUCLEOTIDE SEQUENCE</scope>
    <source>
        <strain evidence="1">BPL698</strain>
    </source>
</reference>
<accession>A0ACC0TTB2</accession>
<proteinExistence type="predicted"/>
<comment type="caution">
    <text evidence="1">The sequence shown here is derived from an EMBL/GenBank/DDBJ whole genome shotgun (WGS) entry which is preliminary data.</text>
</comment>
<gene>
    <name evidence="1" type="ORF">F5148DRAFT_1258178</name>
</gene>
<keyword evidence="2" id="KW-1185">Reference proteome</keyword>
<sequence>MRTTYVLAIFCLAVGIAPSLSLPHRLGNFRSNRNHEGAPPSSSDSNQVVPKEDSPSTLQIAVRSGSFDREKVVDPVARLRGHSQDDQIVAEEANKRAKALEHKQQHLQRVHKPNSFRKMMKKMNTNNLYTMW</sequence>